<dbReference type="STRING" id="43151.W5JFP1"/>
<dbReference type="GO" id="GO:0000956">
    <property type="term" value="P:nuclear-transcribed mRNA catabolic process"/>
    <property type="evidence" value="ECO:0007669"/>
    <property type="project" value="TreeGrafter"/>
</dbReference>
<evidence type="ECO:0000256" key="6">
    <source>
        <dbReference type="ARBA" id="ARBA00022771"/>
    </source>
</evidence>
<dbReference type="InterPro" id="IPR017151">
    <property type="entry name" value="Xrn2/3/4"/>
</dbReference>
<keyword evidence="7 11" id="KW-0378">Hydrolase</keyword>
<feature type="compositionally biased region" description="Basic and acidic residues" evidence="12">
    <location>
        <begin position="486"/>
        <end position="499"/>
    </location>
</feature>
<keyword evidence="5" id="KW-0479">Metal-binding</keyword>
<dbReference type="PIRSF" id="PIRSF037239">
    <property type="entry name" value="Exonuclease_Xrn2"/>
    <property type="match status" value="1"/>
</dbReference>
<comment type="similarity">
    <text evidence="2 11">Belongs to the 5'-3' exonuclease family. XRN2/RAT1 subfamily.</text>
</comment>
<dbReference type="GO" id="GO:0006397">
    <property type="term" value="P:mRNA processing"/>
    <property type="evidence" value="ECO:0007669"/>
    <property type="project" value="UniProtKB-UniRule"/>
</dbReference>
<evidence type="ECO:0000259" key="14">
    <source>
        <dbReference type="Pfam" id="PF17846"/>
    </source>
</evidence>
<comment type="function">
    <text evidence="11">Possesses 5'-&gt;3' exoribonuclease activity. May promote termination of transcription by RNA polymerase II.</text>
</comment>
<feature type="region of interest" description="Disordered" evidence="12">
    <location>
        <begin position="827"/>
        <end position="885"/>
    </location>
</feature>
<evidence type="ECO:0000259" key="13">
    <source>
        <dbReference type="Pfam" id="PF03159"/>
    </source>
</evidence>
<keyword evidence="10" id="KW-0539">Nucleus</keyword>
<keyword evidence="6" id="KW-0863">Zinc-finger</keyword>
<evidence type="ECO:0000256" key="7">
    <source>
        <dbReference type="ARBA" id="ARBA00022801"/>
    </source>
</evidence>
<evidence type="ECO:0000256" key="3">
    <source>
        <dbReference type="ARBA" id="ARBA00022664"/>
    </source>
</evidence>
<evidence type="ECO:0000313" key="15">
    <source>
        <dbReference type="EMBL" id="ETN63192.1"/>
    </source>
</evidence>
<feature type="compositionally biased region" description="Gly residues" evidence="12">
    <location>
        <begin position="868"/>
        <end position="880"/>
    </location>
</feature>
<dbReference type="InterPro" id="IPR041412">
    <property type="entry name" value="Xrn1_helical"/>
</dbReference>
<feature type="compositionally biased region" description="Low complexity" evidence="12">
    <location>
        <begin position="1019"/>
        <end position="1037"/>
    </location>
</feature>
<keyword evidence="9 11" id="KW-0269">Exonuclease</keyword>
<dbReference type="eggNOG" id="KOG2044">
    <property type="taxonomic scope" value="Eukaryota"/>
</dbReference>
<dbReference type="Pfam" id="PF17846">
    <property type="entry name" value="XRN_M"/>
    <property type="match status" value="1"/>
</dbReference>
<feature type="compositionally biased region" description="Basic and acidic residues" evidence="12">
    <location>
        <begin position="834"/>
        <end position="849"/>
    </location>
</feature>
<dbReference type="AlphaFoldDB" id="W5JFP1"/>
<name>W5JFP1_ANODA</name>
<gene>
    <name evidence="15" type="ORF">AND_005098</name>
</gene>
<reference evidence="15" key="3">
    <citation type="journal article" date="2013" name="Nucleic Acids Res.">
        <title>The genome of Anopheles darlingi, the main neotropical malaria vector.</title>
        <authorList>
            <person name="Marinotti O."/>
            <person name="Cerqueira G.C."/>
            <person name="de Almeida L.G."/>
            <person name="Ferro M.I."/>
            <person name="Loreto E.L."/>
            <person name="Zaha A."/>
            <person name="Teixeira S.M."/>
            <person name="Wespiser A.R."/>
            <person name="Almeida E Silva A."/>
            <person name="Schlindwein A.D."/>
            <person name="Pacheco A.C."/>
            <person name="Silva A.L."/>
            <person name="Graveley B.R."/>
            <person name="Walenz B.P."/>
            <person name="Lima Bde A."/>
            <person name="Ribeiro C.A."/>
            <person name="Nunes-Silva C.G."/>
            <person name="de Carvalho C.R."/>
            <person name="Soares C.M."/>
            <person name="de Menezes C.B."/>
            <person name="Matiolli C."/>
            <person name="Caffrey D."/>
            <person name="Araujo D.A."/>
            <person name="de Oliveira D.M."/>
            <person name="Golenbock D."/>
            <person name="Grisard E.C."/>
            <person name="Fantinatti-Garboggini F."/>
            <person name="de Carvalho F.M."/>
            <person name="Barcellos F.G."/>
            <person name="Prosdocimi F."/>
            <person name="May G."/>
            <person name="Azevedo Junior G.M."/>
            <person name="Guimaraes G.M."/>
            <person name="Goldman G.H."/>
            <person name="Padilha I.Q."/>
            <person name="Batista Jda S."/>
            <person name="Ferro J.A."/>
            <person name="Ribeiro J.M."/>
            <person name="Fietto J.L."/>
            <person name="Dabbas K.M."/>
            <person name="Cerdeira L."/>
            <person name="Agnez-Lima L.F."/>
            <person name="Brocchi M."/>
            <person name="de Carvalho M.O."/>
            <person name="Teixeira Mde M."/>
            <person name="Diniz Maia Mde M."/>
            <person name="Goldman M.H."/>
            <person name="Cruz Schneider M.P."/>
            <person name="Felipe M.S."/>
            <person name="Hungria M."/>
            <person name="Nicolas M.F."/>
            <person name="Pereira M."/>
            <person name="Montes M.A."/>
            <person name="Cantao M.E."/>
            <person name="Vincentz M."/>
            <person name="Rafael M.S."/>
            <person name="Silverman N."/>
            <person name="Stoco P.H."/>
            <person name="Souza R.C."/>
            <person name="Vicentini R."/>
            <person name="Gazzinelli R.T."/>
            <person name="Neves Rde O."/>
            <person name="Silva R."/>
            <person name="Astolfi-Filho S."/>
            <person name="Maciel T.E."/>
            <person name="Urmenyi T.P."/>
            <person name="Tadei W.P."/>
            <person name="Camargo E.P."/>
            <person name="de Vasconcelos A.T."/>
        </authorList>
    </citation>
    <scope>NUCLEOTIDE SEQUENCE</scope>
</reference>
<dbReference type="FunFam" id="1.25.40.1050:FF:000002">
    <property type="entry name" value="5'-3' exoribonuclease"/>
    <property type="match status" value="1"/>
</dbReference>
<dbReference type="EC" id="3.1.13.-" evidence="11"/>
<dbReference type="EMBL" id="ADMH02001283">
    <property type="protein sequence ID" value="ETN63192.1"/>
    <property type="molecule type" value="Genomic_DNA"/>
</dbReference>
<evidence type="ECO:0000256" key="4">
    <source>
        <dbReference type="ARBA" id="ARBA00022722"/>
    </source>
</evidence>
<feature type="compositionally biased region" description="Polar residues" evidence="12">
    <location>
        <begin position="1009"/>
        <end position="1018"/>
    </location>
</feature>
<reference evidence="15 17" key="1">
    <citation type="journal article" date="2010" name="BMC Genomics">
        <title>Combination of measures distinguishes pre-miRNAs from other stem-loops in the genome of the newly sequenced Anopheles darlingi.</title>
        <authorList>
            <person name="Mendes N.D."/>
            <person name="Freitas A.T."/>
            <person name="Vasconcelos A.T."/>
            <person name="Sagot M.F."/>
        </authorList>
    </citation>
    <scope>NUCLEOTIDE SEQUENCE</scope>
</reference>
<dbReference type="VEuPathDB" id="VectorBase:ADAC005098"/>
<dbReference type="EnsemblMetazoa" id="ADAC005098-RA">
    <property type="protein sequence ID" value="ADAC005098-PA"/>
    <property type="gene ID" value="ADAC005098"/>
</dbReference>
<dbReference type="Gene3D" id="1.25.40.1050">
    <property type="match status" value="1"/>
</dbReference>
<proteinExistence type="inferred from homology"/>
<dbReference type="PANTHER" id="PTHR12341">
    <property type="entry name" value="5'-&gt;3' EXORIBONUCLEASE"/>
    <property type="match status" value="1"/>
</dbReference>
<evidence type="ECO:0000256" key="11">
    <source>
        <dbReference type="PIRNR" id="PIRNR037239"/>
    </source>
</evidence>
<dbReference type="CDD" id="cd18673">
    <property type="entry name" value="PIN_XRN1-2-like"/>
    <property type="match status" value="1"/>
</dbReference>
<keyword evidence="8" id="KW-0862">Zinc</keyword>
<dbReference type="GO" id="GO:0008270">
    <property type="term" value="F:zinc ion binding"/>
    <property type="evidence" value="ECO:0007669"/>
    <property type="project" value="UniProtKB-KW"/>
</dbReference>
<keyword evidence="17" id="KW-1185">Reference proteome</keyword>
<dbReference type="InterPro" id="IPR027073">
    <property type="entry name" value="5_3_exoribonuclease"/>
</dbReference>
<organism evidence="15">
    <name type="scientific">Anopheles darlingi</name>
    <name type="common">Mosquito</name>
    <dbReference type="NCBI Taxonomy" id="43151"/>
    <lineage>
        <taxon>Eukaryota</taxon>
        <taxon>Metazoa</taxon>
        <taxon>Ecdysozoa</taxon>
        <taxon>Arthropoda</taxon>
        <taxon>Hexapoda</taxon>
        <taxon>Insecta</taxon>
        <taxon>Pterygota</taxon>
        <taxon>Neoptera</taxon>
        <taxon>Endopterygota</taxon>
        <taxon>Diptera</taxon>
        <taxon>Nematocera</taxon>
        <taxon>Culicoidea</taxon>
        <taxon>Culicidae</taxon>
        <taxon>Anophelinae</taxon>
        <taxon>Anopheles</taxon>
    </lineage>
</organism>
<evidence type="ECO:0000313" key="17">
    <source>
        <dbReference type="Proteomes" id="UP000000673"/>
    </source>
</evidence>
<feature type="compositionally biased region" description="Gly residues" evidence="12">
    <location>
        <begin position="1038"/>
        <end position="1068"/>
    </location>
</feature>
<evidence type="ECO:0000313" key="16">
    <source>
        <dbReference type="EnsemblMetazoa" id="ADAC005098-PA"/>
    </source>
</evidence>
<evidence type="ECO:0000256" key="12">
    <source>
        <dbReference type="SAM" id="MobiDB-lite"/>
    </source>
</evidence>
<protein>
    <recommendedName>
        <fullName evidence="11">5'-3' exoribonuclease</fullName>
        <ecNumber evidence="11">3.1.13.-</ecNumber>
    </recommendedName>
</protein>
<evidence type="ECO:0000256" key="9">
    <source>
        <dbReference type="ARBA" id="ARBA00022839"/>
    </source>
</evidence>
<feature type="domain" description="Xrn1 N-terminal" evidence="13">
    <location>
        <begin position="1"/>
        <end position="255"/>
    </location>
</feature>
<dbReference type="GO" id="GO:0004534">
    <property type="term" value="F:5'-3' RNA exonuclease activity"/>
    <property type="evidence" value="ECO:0007669"/>
    <property type="project" value="UniProtKB-UniRule"/>
</dbReference>
<dbReference type="HOGENOM" id="CLU_006038_1_2_1"/>
<feature type="region of interest" description="Disordered" evidence="12">
    <location>
        <begin position="988"/>
        <end position="1074"/>
    </location>
</feature>
<evidence type="ECO:0000256" key="2">
    <source>
        <dbReference type="ARBA" id="ARBA00006994"/>
    </source>
</evidence>
<dbReference type="VEuPathDB" id="VectorBase:ADAR2_005415"/>
<dbReference type="Gene3D" id="3.40.50.12390">
    <property type="match status" value="2"/>
</dbReference>
<dbReference type="FunFam" id="3.40.50.12390:FF:000001">
    <property type="entry name" value="5'-3' exoribonuclease"/>
    <property type="match status" value="1"/>
</dbReference>
<evidence type="ECO:0000256" key="10">
    <source>
        <dbReference type="ARBA" id="ARBA00023242"/>
    </source>
</evidence>
<keyword evidence="3 11" id="KW-0507">mRNA processing</keyword>
<dbReference type="Pfam" id="PF03159">
    <property type="entry name" value="XRN_N"/>
    <property type="match status" value="1"/>
</dbReference>
<dbReference type="FunCoup" id="W5JFP1">
    <property type="interactions" value="2259"/>
</dbReference>
<dbReference type="InterPro" id="IPR004859">
    <property type="entry name" value="Xrn1_N"/>
</dbReference>
<evidence type="ECO:0000256" key="5">
    <source>
        <dbReference type="ARBA" id="ARBA00022723"/>
    </source>
</evidence>
<reference evidence="15" key="2">
    <citation type="submission" date="2010-05" db="EMBL/GenBank/DDBJ databases">
        <authorList>
            <person name="Almeida L.G."/>
            <person name="Nicolas M.F."/>
            <person name="Souza R.C."/>
            <person name="Vasconcelos A.T.R."/>
        </authorList>
    </citation>
    <scope>NUCLEOTIDE SEQUENCE</scope>
</reference>
<feature type="region of interest" description="Disordered" evidence="12">
    <location>
        <begin position="466"/>
        <end position="499"/>
    </location>
</feature>
<dbReference type="OMA" id="ERWDHNV"/>
<keyword evidence="4 11" id="KW-0540">Nuclease</keyword>
<accession>W5JFP1</accession>
<feature type="domain" description="Xrn1 helical" evidence="14">
    <location>
        <begin position="324"/>
        <end position="792"/>
    </location>
</feature>
<reference evidence="16" key="4">
    <citation type="submission" date="2015-06" db="UniProtKB">
        <authorList>
            <consortium name="EnsemblMetazoa"/>
        </authorList>
    </citation>
    <scope>IDENTIFICATION</scope>
</reference>
<dbReference type="GO" id="GO:0005634">
    <property type="term" value="C:nucleus"/>
    <property type="evidence" value="ECO:0007669"/>
    <property type="project" value="UniProtKB-SubCell"/>
</dbReference>
<sequence>MGVPAFFRWLSRKYPSVIIECVEQKNTDDHGNVQYEDMSNPNPNRIEFDNLYLDMNGIIHPCTHPEDKPAPKNEDEMMVAIFECIDRLMNIVRPRKVLYMAIDGVAPRAKMNQQRSRRFRASKEAAEKATEVARIREELAAKGAILPPEKEKGSHFDSNCITPGTPFMDRLSKCLQYYIHDRMNNYPGWKDLKVILSDANVPGEGEHKIMDYIRKQRVQPDYDPNTHHVLCGADADLIMLGLATHETHFTIIREEFLPNKDRPCDICQQIGHEMKDCSGLQSERDMIKTPPGPGKETQFIFVRLNVLKEYLQKELDMPNLPFAYDFERVIDDWVFMCFFVGNDFLPHLPSLEIRENAIDRLITLYKKCVYKTRGYLTDSGSVVLDRVEMIMTDLGFAEDEIFRQRKVSEDRFKERNKRMRLQKDRQQRPNFQHINNSQFAPTPLGRGVQPAAIVNARQEAAHFRMLGSGGGSGSASSATGGNEATEGGKPRDMKRKAEEPLSVVVAEEEEKETPDEVRLWEDGFKDRYYESKFDVSPQNIKFRQTVAWEYVRGLCWVLRYYYQGCASWEWYFPYHYAPFASDFKHLENVNTHFDRGTPFKPLQQLMGVFPAASRSHVPPAFAELMVDPRSPIIDFYPIDFHIDLNGKKFAWQGVALLPFVDEKRLFRATDPKVPLLTQEERLRNENGDAKLFVLPGSTGYRTLAGLYGGNDVDYEREVAVTVDYVQGLIVPTKENVPQDGTLPSPIPGLTAVTDNRVLTVRFLDPKFADDFIFPARKLDNATDQPKVLGAQDGPVIGFGPRVDRAQLGAAGHRMVNNRLGLGYGGSGGGGGGRGGRDHDGYGNAGDRRNNFQSRGGNGSGYDNSGNRYDGGGGGGGGGGNRNEMERRIGDGMVRKWNEKDDGTNRTGCGQSFILKIAPYNNYSGYNTGNNSSSGGSSNSSRQYGRQQNNAFGVNDTRPAAGGGNRSVFEQLSSQIQQYQQQVVREITRNSMPPANNLLRNPFADRPPYNTDSGSNWVTNNGGRNNYNNSNNNNNNNRGGNGGNRGGGGGGGGRHFQQGGGRGGGGRYGAGNRFN</sequence>
<dbReference type="FunFam" id="3.40.50.12390:FF:000003">
    <property type="entry name" value="5'-3' exoribonuclease"/>
    <property type="match status" value="1"/>
</dbReference>
<dbReference type="GO" id="GO:0003723">
    <property type="term" value="F:RNA binding"/>
    <property type="evidence" value="ECO:0007669"/>
    <property type="project" value="TreeGrafter"/>
</dbReference>
<evidence type="ECO:0000256" key="8">
    <source>
        <dbReference type="ARBA" id="ARBA00022833"/>
    </source>
</evidence>
<dbReference type="PANTHER" id="PTHR12341:SF41">
    <property type="entry name" value="5'-3' EXORIBONUCLEASE 2"/>
    <property type="match status" value="1"/>
</dbReference>
<comment type="subcellular location">
    <subcellularLocation>
        <location evidence="1">Nucleus</location>
    </subcellularLocation>
</comment>
<dbReference type="Proteomes" id="UP000000673">
    <property type="component" value="Unassembled WGS sequence"/>
</dbReference>
<evidence type="ECO:0000256" key="1">
    <source>
        <dbReference type="ARBA" id="ARBA00004123"/>
    </source>
</evidence>